<feature type="domain" description="BioF2-like acetyltransferase" evidence="1">
    <location>
        <begin position="160"/>
        <end position="293"/>
    </location>
</feature>
<dbReference type="GO" id="GO:0016740">
    <property type="term" value="F:transferase activity"/>
    <property type="evidence" value="ECO:0007669"/>
    <property type="project" value="UniProtKB-KW"/>
</dbReference>
<accession>A0A239BPV2</accession>
<keyword evidence="3" id="KW-1185">Reference proteome</keyword>
<dbReference type="InterPro" id="IPR050644">
    <property type="entry name" value="PG_Glycine_Bridge_Synth"/>
</dbReference>
<reference evidence="3" key="1">
    <citation type="submission" date="2017-06" db="EMBL/GenBank/DDBJ databases">
        <authorList>
            <person name="Varghese N."/>
            <person name="Submissions S."/>
        </authorList>
    </citation>
    <scope>NUCLEOTIDE SEQUENCE [LARGE SCALE GENOMIC DNA]</scope>
    <source>
        <strain evidence="3">DSM 46839</strain>
    </source>
</reference>
<organism evidence="2 3">
    <name type="scientific">Geodermatophilus pulveris</name>
    <dbReference type="NCBI Taxonomy" id="1564159"/>
    <lineage>
        <taxon>Bacteria</taxon>
        <taxon>Bacillati</taxon>
        <taxon>Actinomycetota</taxon>
        <taxon>Actinomycetes</taxon>
        <taxon>Geodermatophilales</taxon>
        <taxon>Geodermatophilaceae</taxon>
        <taxon>Geodermatophilus</taxon>
    </lineage>
</organism>
<dbReference type="Gene3D" id="3.40.630.30">
    <property type="match status" value="1"/>
</dbReference>
<keyword evidence="2" id="KW-0808">Transferase</keyword>
<dbReference type="AlphaFoldDB" id="A0A239BPV2"/>
<evidence type="ECO:0000313" key="2">
    <source>
        <dbReference type="EMBL" id="SNS10030.1"/>
    </source>
</evidence>
<dbReference type="Pfam" id="PF13480">
    <property type="entry name" value="Acetyltransf_6"/>
    <property type="match status" value="1"/>
</dbReference>
<name>A0A239BPV2_9ACTN</name>
<evidence type="ECO:0000313" key="3">
    <source>
        <dbReference type="Proteomes" id="UP000198373"/>
    </source>
</evidence>
<dbReference type="Proteomes" id="UP000198373">
    <property type="component" value="Unassembled WGS sequence"/>
</dbReference>
<evidence type="ECO:0000259" key="1">
    <source>
        <dbReference type="Pfam" id="PF13480"/>
    </source>
</evidence>
<proteinExistence type="predicted"/>
<dbReference type="RefSeq" id="WP_179224140.1">
    <property type="nucleotide sequence ID" value="NZ_FZOO01000002.1"/>
</dbReference>
<protein>
    <submittedName>
        <fullName evidence="2">Acetyltransferase (GNAT) domain-containing protein</fullName>
    </submittedName>
</protein>
<dbReference type="InterPro" id="IPR016181">
    <property type="entry name" value="Acyl_CoA_acyltransferase"/>
</dbReference>
<sequence>MSGGPGIELAETRDPERWAVAAHASGSTVTPFHSYGWLDLAARMTRTRFTALIACVDGVDVGVVPWLSRTRGPVTTVNWLPFPYVGPLIPLEHLSGVLRALRRLARRRRAVVSQFGFSPLAAVGRDDLEGHGFAVTQDGTYVVDTSQDVSRLWAGLEGRARTKVRRAERAGVVLAAADDPEEVLARVVREAFSARGMSPGYTGDFPPRASDLARCGLRVRWAVARRGDDDVGALVTLGLGTAGQVWQGGVLPQHRSTHANTLLHWDSIRWASENGLHTLDLVGLPDEGIERFKSQFGGVRRTYPVLQRSVPGWFRLQRLAVRGGKG</sequence>
<dbReference type="InterPro" id="IPR038740">
    <property type="entry name" value="BioF2-like_GNAT_dom"/>
</dbReference>
<gene>
    <name evidence="2" type="ORF">SAMN06893096_1025</name>
</gene>
<dbReference type="PANTHER" id="PTHR36174">
    <property type="entry name" value="LIPID II:GLYCINE GLYCYLTRANSFERASE"/>
    <property type="match status" value="1"/>
</dbReference>
<dbReference type="EMBL" id="FZOO01000002">
    <property type="protein sequence ID" value="SNS10030.1"/>
    <property type="molecule type" value="Genomic_DNA"/>
</dbReference>
<dbReference type="SUPFAM" id="SSF55729">
    <property type="entry name" value="Acyl-CoA N-acyltransferases (Nat)"/>
    <property type="match status" value="1"/>
</dbReference>
<dbReference type="PANTHER" id="PTHR36174:SF1">
    <property type="entry name" value="LIPID II:GLYCINE GLYCYLTRANSFERASE"/>
    <property type="match status" value="1"/>
</dbReference>